<comment type="similarity">
    <text evidence="1">Belongs to the type-I restriction system S methylase family.</text>
</comment>
<dbReference type="InterPro" id="IPR051212">
    <property type="entry name" value="Type-I_RE_S_subunit"/>
</dbReference>
<sequence length="662" mass="74365">MDAQQFLAEFGHIVNAPGGIAQLREMIYQLAVTGSLSTRRDQDSDVEILLADIEQVRQRLIREKKYKRIKKLENEPVQPPLEFKIPESWRWTRLLDVGEISPRNDAPDDSLVAFVPMSGIPQTHLGALFVEIKQWSKIKKGYTHFSNHDVVLAKITPCFENGKSAVITDLRSDLGIGAGSTELHVFRPIHDGVLPTYVYLFLRSPLFVAEGKESMTGTAGQKRLPTDYFATRAFPLPPLEEQTRIVAKVDELMALCDKLEAQQQEHRKLQNALRQSTLRAVSSAESPHELQDSWARLEANFEQLFSAPEDVDELRNLVLDLSIHGLLSEKDDNDESVELFTERCISGKSDRLSAGKMKRKAAKATDVTQLDINLPEHWQRIPLDALFQFIDYRGKTPPKTSSGVTLITAKNVRSGQLNKDPKEYISEESYRVWMTRGYPRIGDLLFTTEAPLGNVALIENDPKFALAQRIIDLQPFADLNTRCAMNFMLSPTFQKLLIDNSTGMTAKGIKAAKLKQLELPIPPLEEQDRIVDRVEKLMHICGALESQLHQTKELSDRLASTAVAALTGISTEQEEEKPVKAPQTELISPLRLGQTPDIKSRAPLATLLARHSGEMMAKDLWQRFGGEIDAFYAQLKTEVYHGWIQEPAPAEMREVFAEGAGV</sequence>
<proteinExistence type="inferred from homology"/>
<comment type="caution">
    <text evidence="6">The sequence shown here is derived from an EMBL/GenBank/DDBJ whole genome shotgun (WGS) entry which is preliminary data.</text>
</comment>
<evidence type="ECO:0000313" key="6">
    <source>
        <dbReference type="EMBL" id="MFC6632959.1"/>
    </source>
</evidence>
<dbReference type="EC" id="3.1.21.-" evidence="6"/>
<keyword evidence="6" id="KW-0255">Endonuclease</keyword>
<protein>
    <submittedName>
        <fullName evidence="6">Restriction endonuclease subunit S</fullName>
        <ecNumber evidence="6">3.1.21.-</ecNumber>
    </submittedName>
</protein>
<dbReference type="InterPro" id="IPR044946">
    <property type="entry name" value="Restrct_endonuc_typeI_TRD_sf"/>
</dbReference>
<feature type="domain" description="Type I restriction modification DNA specificity" evidence="5">
    <location>
        <begin position="439"/>
        <end position="549"/>
    </location>
</feature>
<evidence type="ECO:0000256" key="4">
    <source>
        <dbReference type="SAM" id="Coils"/>
    </source>
</evidence>
<feature type="domain" description="Type I restriction modification DNA specificity" evidence="5">
    <location>
        <begin position="86"/>
        <end position="265"/>
    </location>
</feature>
<feature type="coiled-coil region" evidence="4">
    <location>
        <begin position="249"/>
        <end position="279"/>
    </location>
</feature>
<reference evidence="7" key="1">
    <citation type="journal article" date="2019" name="Int. J. Syst. Evol. Microbiol.">
        <title>The Global Catalogue of Microorganisms (GCM) 10K type strain sequencing project: providing services to taxonomists for standard genome sequencing and annotation.</title>
        <authorList>
            <consortium name="The Broad Institute Genomics Platform"/>
            <consortium name="The Broad Institute Genome Sequencing Center for Infectious Disease"/>
            <person name="Wu L."/>
            <person name="Ma J."/>
        </authorList>
    </citation>
    <scope>NUCLEOTIDE SEQUENCE [LARGE SCALE GENOMIC DNA]</scope>
    <source>
        <strain evidence="7">CGMCC 1.13718</strain>
    </source>
</reference>
<keyword evidence="2" id="KW-0680">Restriction system</keyword>
<dbReference type="SUPFAM" id="SSF116734">
    <property type="entry name" value="DNA methylase specificity domain"/>
    <property type="match status" value="2"/>
</dbReference>
<evidence type="ECO:0000313" key="7">
    <source>
        <dbReference type="Proteomes" id="UP001596425"/>
    </source>
</evidence>
<dbReference type="PANTHER" id="PTHR43140">
    <property type="entry name" value="TYPE-1 RESTRICTION ENZYME ECOKI SPECIFICITY PROTEIN"/>
    <property type="match status" value="1"/>
</dbReference>
<evidence type="ECO:0000256" key="1">
    <source>
        <dbReference type="ARBA" id="ARBA00010923"/>
    </source>
</evidence>
<dbReference type="CDD" id="cd17260">
    <property type="entry name" value="RMtype1_S_EcoEI-TRD1-CR1_like"/>
    <property type="match status" value="1"/>
</dbReference>
<dbReference type="InterPro" id="IPR000055">
    <property type="entry name" value="Restrct_endonuc_typeI_TRD"/>
</dbReference>
<keyword evidence="7" id="KW-1185">Reference proteome</keyword>
<dbReference type="Gene3D" id="3.90.220.20">
    <property type="entry name" value="DNA methylase specificity domains"/>
    <property type="match status" value="2"/>
</dbReference>
<evidence type="ECO:0000256" key="3">
    <source>
        <dbReference type="ARBA" id="ARBA00023125"/>
    </source>
</evidence>
<accession>A0ABW1YJM0</accession>
<dbReference type="GO" id="GO:0016787">
    <property type="term" value="F:hydrolase activity"/>
    <property type="evidence" value="ECO:0007669"/>
    <property type="project" value="UniProtKB-KW"/>
</dbReference>
<keyword evidence="6" id="KW-0378">Hydrolase</keyword>
<evidence type="ECO:0000259" key="5">
    <source>
        <dbReference type="Pfam" id="PF01420"/>
    </source>
</evidence>
<dbReference type="Proteomes" id="UP001596425">
    <property type="component" value="Unassembled WGS sequence"/>
</dbReference>
<gene>
    <name evidence="6" type="ORF">ACFQBM_06710</name>
</gene>
<evidence type="ECO:0000256" key="2">
    <source>
        <dbReference type="ARBA" id="ARBA00022747"/>
    </source>
</evidence>
<dbReference type="GO" id="GO:0004519">
    <property type="term" value="F:endonuclease activity"/>
    <property type="evidence" value="ECO:0007669"/>
    <property type="project" value="UniProtKB-KW"/>
</dbReference>
<dbReference type="PANTHER" id="PTHR43140:SF1">
    <property type="entry name" value="TYPE I RESTRICTION ENZYME ECOKI SPECIFICITY SUBUNIT"/>
    <property type="match status" value="1"/>
</dbReference>
<dbReference type="CDD" id="cd17246">
    <property type="entry name" value="RMtype1_S_SonII-TRD2-CR2_like"/>
    <property type="match status" value="1"/>
</dbReference>
<keyword evidence="6" id="KW-0540">Nuclease</keyword>
<dbReference type="Pfam" id="PF01420">
    <property type="entry name" value="Methylase_S"/>
    <property type="match status" value="2"/>
</dbReference>
<keyword evidence="4" id="KW-0175">Coiled coil</keyword>
<keyword evidence="3" id="KW-0238">DNA-binding</keyword>
<dbReference type="RefSeq" id="WP_193189574.1">
    <property type="nucleotide sequence ID" value="NZ_JACZFR010000007.1"/>
</dbReference>
<organism evidence="6 7">
    <name type="scientific">Microbulbifer taiwanensis</name>
    <dbReference type="NCBI Taxonomy" id="986746"/>
    <lineage>
        <taxon>Bacteria</taxon>
        <taxon>Pseudomonadati</taxon>
        <taxon>Pseudomonadota</taxon>
        <taxon>Gammaproteobacteria</taxon>
        <taxon>Cellvibrionales</taxon>
        <taxon>Microbulbiferaceae</taxon>
        <taxon>Microbulbifer</taxon>
    </lineage>
</organism>
<dbReference type="EMBL" id="JBHSVR010000001">
    <property type="protein sequence ID" value="MFC6632959.1"/>
    <property type="molecule type" value="Genomic_DNA"/>
</dbReference>
<name>A0ABW1YJM0_9GAMM</name>